<dbReference type="InterPro" id="IPR013057">
    <property type="entry name" value="AA_transpt_TM"/>
</dbReference>
<feature type="transmembrane region" description="Helical" evidence="11">
    <location>
        <begin position="190"/>
        <end position="209"/>
    </location>
</feature>
<dbReference type="Proteomes" id="UP001187192">
    <property type="component" value="Unassembled WGS sequence"/>
</dbReference>
<gene>
    <name evidence="13" type="ORF">TIFTF001_028977</name>
</gene>
<evidence type="ECO:0000256" key="5">
    <source>
        <dbReference type="ARBA" id="ARBA00022847"/>
    </source>
</evidence>
<evidence type="ECO:0000256" key="9">
    <source>
        <dbReference type="ARBA" id="ARBA00023294"/>
    </source>
</evidence>
<evidence type="ECO:0000256" key="4">
    <source>
        <dbReference type="ARBA" id="ARBA00022692"/>
    </source>
</evidence>
<comment type="subcellular location">
    <subcellularLocation>
        <location evidence="1">Endomembrane system</location>
        <topology evidence="1">Multi-pass membrane protein</topology>
    </subcellularLocation>
</comment>
<evidence type="ECO:0000256" key="1">
    <source>
        <dbReference type="ARBA" id="ARBA00004127"/>
    </source>
</evidence>
<dbReference type="GO" id="GO:0015293">
    <property type="term" value="F:symporter activity"/>
    <property type="evidence" value="ECO:0007669"/>
    <property type="project" value="UniProtKB-KW"/>
</dbReference>
<keyword evidence="6" id="KW-0029">Amino-acid transport</keyword>
<feature type="domain" description="Amino acid transporter transmembrane" evidence="12">
    <location>
        <begin position="24"/>
        <end position="376"/>
    </location>
</feature>
<evidence type="ECO:0000313" key="13">
    <source>
        <dbReference type="EMBL" id="GMN59887.1"/>
    </source>
</evidence>
<dbReference type="GO" id="GO:0009734">
    <property type="term" value="P:auxin-activated signaling pathway"/>
    <property type="evidence" value="ECO:0007669"/>
    <property type="project" value="UniProtKB-KW"/>
</dbReference>
<keyword evidence="5" id="KW-0769">Symport</keyword>
<comment type="similarity">
    <text evidence="2">Belongs to the amino acid/polyamine transporter 2 family. Amino acid/auxin permease (AAAP) (TC 2.A.18.1) subfamily.</text>
</comment>
<reference evidence="13" key="1">
    <citation type="submission" date="2023-07" db="EMBL/GenBank/DDBJ databases">
        <title>draft genome sequence of fig (Ficus carica).</title>
        <authorList>
            <person name="Takahashi T."/>
            <person name="Nishimura K."/>
        </authorList>
    </citation>
    <scope>NUCLEOTIDE SEQUENCE</scope>
</reference>
<dbReference type="GO" id="GO:0012505">
    <property type="term" value="C:endomembrane system"/>
    <property type="evidence" value="ECO:0007669"/>
    <property type="project" value="UniProtKB-SubCell"/>
</dbReference>
<organism evidence="13 14">
    <name type="scientific">Ficus carica</name>
    <name type="common">Common fig</name>
    <dbReference type="NCBI Taxonomy" id="3494"/>
    <lineage>
        <taxon>Eukaryota</taxon>
        <taxon>Viridiplantae</taxon>
        <taxon>Streptophyta</taxon>
        <taxon>Embryophyta</taxon>
        <taxon>Tracheophyta</taxon>
        <taxon>Spermatophyta</taxon>
        <taxon>Magnoliopsida</taxon>
        <taxon>eudicotyledons</taxon>
        <taxon>Gunneridae</taxon>
        <taxon>Pentapetalae</taxon>
        <taxon>rosids</taxon>
        <taxon>fabids</taxon>
        <taxon>Rosales</taxon>
        <taxon>Moraceae</taxon>
        <taxon>Ficeae</taxon>
        <taxon>Ficus</taxon>
    </lineage>
</organism>
<accession>A0AA88J292</accession>
<evidence type="ECO:0000256" key="6">
    <source>
        <dbReference type="ARBA" id="ARBA00022970"/>
    </source>
</evidence>
<feature type="transmembrane region" description="Helical" evidence="11">
    <location>
        <begin position="350"/>
        <end position="376"/>
    </location>
</feature>
<evidence type="ECO:0000256" key="7">
    <source>
        <dbReference type="ARBA" id="ARBA00022989"/>
    </source>
</evidence>
<evidence type="ECO:0000256" key="8">
    <source>
        <dbReference type="ARBA" id="ARBA00023136"/>
    </source>
</evidence>
<proteinExistence type="inferred from homology"/>
<evidence type="ECO:0000256" key="10">
    <source>
        <dbReference type="ARBA" id="ARBA00045588"/>
    </source>
</evidence>
<dbReference type="Pfam" id="PF01490">
    <property type="entry name" value="Aa_trans"/>
    <property type="match status" value="1"/>
</dbReference>
<comment type="function">
    <text evidence="10">Carrier protein involved in proton-driven auxin influx. Mediates the formation of auxin gradient from developing leaves (site of auxin biosynthesis) to tips by contributing to the loading of auxin in vascular tissues and facilitating acropetal (base to tip) auxin transport within inner tissues of the root apex, and basipetal (tip to base) auxin transport within outer tissues of the root apex. May be involved in lateral roots and nodules formation.</text>
</comment>
<feature type="transmembrane region" description="Helical" evidence="11">
    <location>
        <begin position="319"/>
        <end position="338"/>
    </location>
</feature>
<keyword evidence="9" id="KW-0927">Auxin signaling pathway</keyword>
<evidence type="ECO:0000256" key="2">
    <source>
        <dbReference type="ARBA" id="ARBA00005590"/>
    </source>
</evidence>
<protein>
    <recommendedName>
        <fullName evidence="12">Amino acid transporter transmembrane domain-containing protein</fullName>
    </recommendedName>
</protein>
<sequence>MADITDQKTPFLQKQCQEFPLSRTGRKNALACGLLLQASLYGFGVAYTITSGISMRTIQESNCYHREGPEAMCEFGETYYILLFGGVQIVLSQIPNFHNIQWLSVVAAIMSFTYAFIGLALSVVKVIAVGYAKGSIGGISTPNVGDKLWLISQALGDVTFSYPFSLILFEIQDTLGAPPSETQTMKKASAMSITITTFFYLFCGGFGYAAFGDDTPGNLMTAFVSYEPYWLVDLANACIVLHLVGGYQIYSQPLFASVEKWLAENLPHSRFVNNNYMLNVPPFGTFRLNPLRLCFRTAYVMSTTAVAMVFPYFNQVLGVLGGINFWPLTIYFPVEMYLKQANIRSWTPKWVMLRTFTIIFLIVTMFALIGSIQGLISAKLS</sequence>
<dbReference type="AlphaFoldDB" id="A0AA88J292"/>
<evidence type="ECO:0000313" key="14">
    <source>
        <dbReference type="Proteomes" id="UP001187192"/>
    </source>
</evidence>
<evidence type="ECO:0000259" key="12">
    <source>
        <dbReference type="Pfam" id="PF01490"/>
    </source>
</evidence>
<dbReference type="GO" id="GO:0006865">
    <property type="term" value="P:amino acid transport"/>
    <property type="evidence" value="ECO:0007669"/>
    <property type="project" value="UniProtKB-KW"/>
</dbReference>
<feature type="transmembrane region" description="Helical" evidence="11">
    <location>
        <begin position="102"/>
        <end position="128"/>
    </location>
</feature>
<dbReference type="EMBL" id="BTGU01000092">
    <property type="protein sequence ID" value="GMN59887.1"/>
    <property type="molecule type" value="Genomic_DNA"/>
</dbReference>
<keyword evidence="8 11" id="KW-0472">Membrane</keyword>
<feature type="transmembrane region" description="Helical" evidence="11">
    <location>
        <begin position="29"/>
        <end position="49"/>
    </location>
</feature>
<keyword evidence="7 11" id="KW-1133">Transmembrane helix</keyword>
<comment type="caution">
    <text evidence="13">The sequence shown here is derived from an EMBL/GenBank/DDBJ whole genome shotgun (WGS) entry which is preliminary data.</text>
</comment>
<dbReference type="PANTHER" id="PTHR48017">
    <property type="entry name" value="OS05G0424000 PROTEIN-RELATED"/>
    <property type="match status" value="1"/>
</dbReference>
<name>A0AA88J292_FICCA</name>
<keyword evidence="14" id="KW-1185">Reference proteome</keyword>
<keyword evidence="4 11" id="KW-0812">Transmembrane</keyword>
<evidence type="ECO:0000256" key="11">
    <source>
        <dbReference type="SAM" id="Phobius"/>
    </source>
</evidence>
<evidence type="ECO:0000256" key="3">
    <source>
        <dbReference type="ARBA" id="ARBA00022448"/>
    </source>
</evidence>
<keyword evidence="3" id="KW-0813">Transport</keyword>